<feature type="chain" id="PRO_5026316470" evidence="1">
    <location>
        <begin position="29"/>
        <end position="503"/>
    </location>
</feature>
<sequence>MKQNILNSITLFAAACLLLLACSKPIVPTPGQQGPPDNPGSTETGIVLQLNLPTSLPAVANLTAELLIETSGTQQVLKTSVEVQQQQLKSPLLLLPKGQYSIVQCKISDASGRYVLATPLRQSAKAAGLSRVLPVAASVVKDSSMVTLDAIAVGAIDAPESFGYPVTAFDSPARIPVVIHPMVNIGGYVFDHIDGQLEVTWYDAQQQAHQELLQLKAGLNNIGLPKDATRFHFAYRKWNITDEMELPANAVSPGMTIALGGAVAARKLKEEQTWREAAGQYQPESRKTYTYNASGKLVATHYYQKLPQYVDLQLQQIHEFEYQNGKLTQVRYFNGQHQPYGYLKFTYANNGLVTHMEQKSYDQTTYAAVSYGVSTVGKTVNIDYLFSNGQALEYQFTLQNGNKIQEHGRGSTGAGEGGTFAYDGYINPYRLLGVQDIYLRYMSNNNLMAENKSYGGGFPVFIPGTFQYSYDEKGYPVQLIKQYKNYMSGAVAFHSKTQYSYLD</sequence>
<keyword evidence="1" id="KW-0732">Signal</keyword>
<keyword evidence="3" id="KW-1185">Reference proteome</keyword>
<gene>
    <name evidence="2" type="ORF">GLV81_03580</name>
</gene>
<dbReference type="KEGG" id="fls:GLV81_03580"/>
<organism evidence="2 3">
    <name type="scientific">Phnomibacter ginsenosidimutans</name>
    <dbReference type="NCBI Taxonomy" id="2676868"/>
    <lineage>
        <taxon>Bacteria</taxon>
        <taxon>Pseudomonadati</taxon>
        <taxon>Bacteroidota</taxon>
        <taxon>Chitinophagia</taxon>
        <taxon>Chitinophagales</taxon>
        <taxon>Chitinophagaceae</taxon>
        <taxon>Phnomibacter</taxon>
    </lineage>
</organism>
<accession>A0A6I6GQD1</accession>
<dbReference type="RefSeq" id="WP_157476949.1">
    <property type="nucleotide sequence ID" value="NZ_CP046566.1"/>
</dbReference>
<dbReference type="PROSITE" id="PS51257">
    <property type="entry name" value="PROKAR_LIPOPROTEIN"/>
    <property type="match status" value="1"/>
</dbReference>
<evidence type="ECO:0000313" key="2">
    <source>
        <dbReference type="EMBL" id="QGW27309.1"/>
    </source>
</evidence>
<name>A0A6I6GQD1_9BACT</name>
<protein>
    <submittedName>
        <fullName evidence="2">Uncharacterized protein</fullName>
    </submittedName>
</protein>
<proteinExistence type="predicted"/>
<evidence type="ECO:0000256" key="1">
    <source>
        <dbReference type="SAM" id="SignalP"/>
    </source>
</evidence>
<dbReference type="Proteomes" id="UP000426027">
    <property type="component" value="Chromosome"/>
</dbReference>
<evidence type="ECO:0000313" key="3">
    <source>
        <dbReference type="Proteomes" id="UP000426027"/>
    </source>
</evidence>
<reference evidence="2 3" key="1">
    <citation type="submission" date="2019-11" db="EMBL/GenBank/DDBJ databases">
        <authorList>
            <person name="Im W.T."/>
        </authorList>
    </citation>
    <scope>NUCLEOTIDE SEQUENCE [LARGE SCALE GENOMIC DNA]</scope>
    <source>
        <strain evidence="2 3">SB-02</strain>
    </source>
</reference>
<feature type="signal peptide" evidence="1">
    <location>
        <begin position="1"/>
        <end position="28"/>
    </location>
</feature>
<dbReference type="EMBL" id="CP046566">
    <property type="protein sequence ID" value="QGW27309.1"/>
    <property type="molecule type" value="Genomic_DNA"/>
</dbReference>
<dbReference type="AlphaFoldDB" id="A0A6I6GQD1"/>